<dbReference type="PROSITE" id="PS50221">
    <property type="entry name" value="GAIN_B"/>
    <property type="match status" value="2"/>
</dbReference>
<evidence type="ECO:0000256" key="5">
    <source>
        <dbReference type="ARBA" id="ARBA00023157"/>
    </source>
</evidence>
<dbReference type="PANTHER" id="PTHR12011:SF471">
    <property type="entry name" value="G-PROTEIN COUPLED RECEPTORS FAMILY 2 PROFILE 2 DOMAIN-CONTAINING PROTEIN"/>
    <property type="match status" value="1"/>
</dbReference>
<keyword evidence="3" id="KW-1133">Transmembrane helix</keyword>
<dbReference type="GO" id="GO:0004930">
    <property type="term" value="F:G protein-coupled receptor activity"/>
    <property type="evidence" value="ECO:0007669"/>
    <property type="project" value="TreeGrafter"/>
</dbReference>
<dbReference type="EnsemblMetazoa" id="Aqu2.1.24595_001">
    <property type="protein sequence ID" value="Aqu2.1.24595_001"/>
    <property type="gene ID" value="Aqu2.1.24595"/>
</dbReference>
<dbReference type="Pfam" id="PF01825">
    <property type="entry name" value="GPS"/>
    <property type="match status" value="2"/>
</dbReference>
<keyword evidence="2" id="KW-0812">Transmembrane</keyword>
<dbReference type="InterPro" id="IPR000203">
    <property type="entry name" value="GPS"/>
</dbReference>
<dbReference type="SMART" id="SM00303">
    <property type="entry name" value="GPS"/>
    <property type="match status" value="2"/>
</dbReference>
<dbReference type="PANTHER" id="PTHR12011">
    <property type="entry name" value="ADHESION G-PROTEIN COUPLED RECEPTOR"/>
    <property type="match status" value="1"/>
</dbReference>
<sequence>MVLRTAELIIDELHVNETVTVKLSVATQFLLSLDTFALKVAQSNSFDYGNTFLNVTRNESFSGERLTVLNYKGNSLSLPAMIFNNSLPATVASFVYSNLSSILSPSDGRKLISPVISAAVDCNGACITNALTEPVVISFILSEHTQPILSSAISCVFWNIELSNDSLPSGFWDNEGCNVASVDQQSVTCHCNHFAHFAILPVNQSPIDALQNLFEELDQFTPEQSITLLGNIINEVINITVDVTQMVLKTAELIVNKLPVNETGTVTQLLVSLEAFALKVAQSTPFDYGNTFSNVTQIESFSGERLTVLDYNGNSLSLPAKIFNNSLPATVASFVYRGNNLLSILSPTEPDSRKLISPVISATVECNGTCITSELTEPVVISFALLRHTLPILSSTISCVFWNITRSNDLLPSGFWDTEGCNVASVNQQSVTCHCDHLTHFAILPVNQSPIGALQSLFEELDQFTPVQSIELLDIIINRVINITVDVTEMVLRTAELIINELPTNELVTVKLSVVTQFLVSLDTFALNLAQSTNLTQSTNLAQSTSLDFGNICEKI</sequence>
<feature type="domain" description="GAIN-B" evidence="6">
    <location>
        <begin position="42"/>
        <end position="207"/>
    </location>
</feature>
<dbReference type="InterPro" id="IPR057244">
    <property type="entry name" value="GAIN_B"/>
</dbReference>
<feature type="domain" description="GAIN-B" evidence="6">
    <location>
        <begin position="282"/>
        <end position="451"/>
    </location>
</feature>
<evidence type="ECO:0000313" key="7">
    <source>
        <dbReference type="EnsemblMetazoa" id="Aqu2.1.24595_001"/>
    </source>
</evidence>
<evidence type="ECO:0000256" key="1">
    <source>
        <dbReference type="ARBA" id="ARBA00004370"/>
    </source>
</evidence>
<dbReference type="InParanoid" id="A0A1X7UA10"/>
<accession>A0A1X7UA10</accession>
<keyword evidence="5" id="KW-1015">Disulfide bond</keyword>
<dbReference type="AlphaFoldDB" id="A0A1X7UA10"/>
<name>A0A1X7UA10_AMPQE</name>
<proteinExistence type="predicted"/>
<dbReference type="OrthoDB" id="10037534at2759"/>
<protein>
    <recommendedName>
        <fullName evidence="6">GAIN-B domain-containing protein</fullName>
    </recommendedName>
</protein>
<keyword evidence="4" id="KW-0472">Membrane</keyword>
<organism evidence="7">
    <name type="scientific">Amphimedon queenslandica</name>
    <name type="common">Sponge</name>
    <dbReference type="NCBI Taxonomy" id="400682"/>
    <lineage>
        <taxon>Eukaryota</taxon>
        <taxon>Metazoa</taxon>
        <taxon>Porifera</taxon>
        <taxon>Demospongiae</taxon>
        <taxon>Heteroscleromorpha</taxon>
        <taxon>Haplosclerida</taxon>
        <taxon>Niphatidae</taxon>
        <taxon>Amphimedon</taxon>
    </lineage>
</organism>
<comment type="subcellular location">
    <subcellularLocation>
        <location evidence="1">Membrane</location>
    </subcellularLocation>
</comment>
<reference evidence="7" key="1">
    <citation type="submission" date="2017-05" db="UniProtKB">
        <authorList>
            <consortium name="EnsemblMetazoa"/>
        </authorList>
    </citation>
    <scope>IDENTIFICATION</scope>
</reference>
<evidence type="ECO:0000256" key="2">
    <source>
        <dbReference type="ARBA" id="ARBA00022692"/>
    </source>
</evidence>
<dbReference type="GO" id="GO:0007189">
    <property type="term" value="P:adenylate cyclase-activating G protein-coupled receptor signaling pathway"/>
    <property type="evidence" value="ECO:0007669"/>
    <property type="project" value="TreeGrafter"/>
</dbReference>
<dbReference type="InterPro" id="IPR046338">
    <property type="entry name" value="GAIN_dom_sf"/>
</dbReference>
<dbReference type="GO" id="GO:0005886">
    <property type="term" value="C:plasma membrane"/>
    <property type="evidence" value="ECO:0007669"/>
    <property type="project" value="TreeGrafter"/>
</dbReference>
<evidence type="ECO:0000259" key="6">
    <source>
        <dbReference type="PROSITE" id="PS50221"/>
    </source>
</evidence>
<evidence type="ECO:0000256" key="4">
    <source>
        <dbReference type="ARBA" id="ARBA00023136"/>
    </source>
</evidence>
<dbReference type="Gene3D" id="2.60.220.50">
    <property type="match status" value="2"/>
</dbReference>
<evidence type="ECO:0000256" key="3">
    <source>
        <dbReference type="ARBA" id="ARBA00022989"/>
    </source>
</evidence>